<name>A0A1L5YC48_9EUKA</name>
<keyword evidence="2" id="KW-0012">Acyltransferase</keyword>
<dbReference type="PROSITE" id="PS51186">
    <property type="entry name" value="GNAT"/>
    <property type="match status" value="1"/>
</dbReference>
<dbReference type="InterPro" id="IPR045039">
    <property type="entry name" value="NSI-like"/>
</dbReference>
<dbReference type="SUPFAM" id="SSF55729">
    <property type="entry name" value="Acyl-CoA N-acyltransferases (Nat)"/>
    <property type="match status" value="1"/>
</dbReference>
<evidence type="ECO:0000256" key="2">
    <source>
        <dbReference type="ARBA" id="ARBA00023315"/>
    </source>
</evidence>
<evidence type="ECO:0000256" key="1">
    <source>
        <dbReference type="ARBA" id="ARBA00022679"/>
    </source>
</evidence>
<dbReference type="PANTHER" id="PTHR43626:SF4">
    <property type="entry name" value="GCN5-RELATED N-ACETYLTRANSFERASE 2, CHLOROPLASTIC"/>
    <property type="match status" value="1"/>
</dbReference>
<evidence type="ECO:0000259" key="3">
    <source>
        <dbReference type="PROSITE" id="PS51186"/>
    </source>
</evidence>
<dbReference type="AlphaFoldDB" id="A0A1L5YC48"/>
<accession>A0A1L5YC48</accession>
<evidence type="ECO:0000313" key="5">
    <source>
        <dbReference type="EMBL" id="AQX45029.1"/>
    </source>
</evidence>
<dbReference type="Pfam" id="PF00583">
    <property type="entry name" value="Acetyltransf_1"/>
    <property type="match status" value="1"/>
</dbReference>
<dbReference type="Gene3D" id="3.40.630.30">
    <property type="match status" value="1"/>
</dbReference>
<gene>
    <name evidence="4" type="ORF">PCKR_479</name>
    <name evidence="5" type="ORF">PFK_479</name>
</gene>
<evidence type="ECO:0000313" key="4">
    <source>
        <dbReference type="EMBL" id="APP88262.1"/>
    </source>
</evidence>
<dbReference type="EMBL" id="KY124271">
    <property type="protein sequence ID" value="AQX45029.1"/>
    <property type="molecule type" value="Genomic_DNA"/>
</dbReference>
<geneLocation type="plastid" evidence="4"/>
<sequence length="164" mass="18532">MRVADINNVPKNKVKIIRHRSGAIGMRLLGLGPNLLPTRSLWKLQRLLDQHSFWAAGRSRRNLQYKLSYSTIVVSAWIGSQLVGFGRASTDGVFRAVLWDIVVSTEWQSQGIGRRLMETILTTPTLSHVEKVYLMTTKSSGFYKQLGFTDTGDQELLVLNRINT</sequence>
<feature type="domain" description="N-acetyltransferase" evidence="3">
    <location>
        <begin position="15"/>
        <end position="164"/>
    </location>
</feature>
<dbReference type="PANTHER" id="PTHR43626">
    <property type="entry name" value="ACYL-COA N-ACYLTRANSFERASE"/>
    <property type="match status" value="1"/>
</dbReference>
<dbReference type="EMBL" id="KX897545">
    <property type="protein sequence ID" value="APP88262.1"/>
    <property type="molecule type" value="Genomic_DNA"/>
</dbReference>
<dbReference type="GO" id="GO:0005737">
    <property type="term" value="C:cytoplasm"/>
    <property type="evidence" value="ECO:0007669"/>
    <property type="project" value="TreeGrafter"/>
</dbReference>
<keyword evidence="4" id="KW-0934">Plastid</keyword>
<proteinExistence type="predicted"/>
<dbReference type="GO" id="GO:0008080">
    <property type="term" value="F:N-acetyltransferase activity"/>
    <property type="evidence" value="ECO:0007669"/>
    <property type="project" value="InterPro"/>
</dbReference>
<protein>
    <recommendedName>
        <fullName evidence="3">N-acetyltransferase domain-containing protein</fullName>
    </recommendedName>
</protein>
<organism evidence="4">
    <name type="scientific">Paulinella micropora</name>
    <dbReference type="NCBI Taxonomy" id="1928728"/>
    <lineage>
        <taxon>Eukaryota</taxon>
        <taxon>Sar</taxon>
        <taxon>Rhizaria</taxon>
        <taxon>Cercozoa</taxon>
        <taxon>Imbricatea</taxon>
        <taxon>Silicofilosea</taxon>
        <taxon>Euglyphida</taxon>
        <taxon>Paulinellidae</taxon>
        <taxon>Paulinella</taxon>
    </lineage>
</organism>
<keyword evidence="1" id="KW-0808">Transferase</keyword>
<dbReference type="CDD" id="cd04301">
    <property type="entry name" value="NAT_SF"/>
    <property type="match status" value="1"/>
</dbReference>
<dbReference type="InterPro" id="IPR000182">
    <property type="entry name" value="GNAT_dom"/>
</dbReference>
<dbReference type="InterPro" id="IPR016181">
    <property type="entry name" value="Acyl_CoA_acyltransferase"/>
</dbReference>
<reference evidence="4" key="1">
    <citation type="journal article" date="2017" name="Protist">
        <title>Diversity of the Photosynthetic Paulinella Species, with the Description of Paulinella micropora sp. nov. and the Chromatophore Genome Sequence for strain KR01.</title>
        <authorList>
            <person name="Lhee D."/>
            <person name="Yang E.C."/>
            <person name="Kim J.I."/>
            <person name="Nakayama T."/>
            <person name="Zuccarello G."/>
            <person name="Andersen R.A."/>
            <person name="Yoon H.S."/>
        </authorList>
    </citation>
    <scope>NUCLEOTIDE SEQUENCE</scope>
    <source>
        <strain evidence="5">FK01</strain>
        <strain evidence="4">KR01</strain>
    </source>
</reference>